<feature type="domain" description="DUF2202" evidence="1">
    <location>
        <begin position="46"/>
        <end position="177"/>
    </location>
</feature>
<organism evidence="2">
    <name type="scientific">freshwater metagenome</name>
    <dbReference type="NCBI Taxonomy" id="449393"/>
    <lineage>
        <taxon>unclassified sequences</taxon>
        <taxon>metagenomes</taxon>
        <taxon>ecological metagenomes</taxon>
    </lineage>
</organism>
<dbReference type="CDD" id="cd01048">
    <property type="entry name" value="Ferritin_like_AB2"/>
    <property type="match status" value="1"/>
</dbReference>
<dbReference type="InterPro" id="IPR012347">
    <property type="entry name" value="Ferritin-like"/>
</dbReference>
<dbReference type="PROSITE" id="PS51318">
    <property type="entry name" value="TAT"/>
    <property type="match status" value="1"/>
</dbReference>
<dbReference type="AlphaFoldDB" id="A0A6J7NFC6"/>
<evidence type="ECO:0000313" key="2">
    <source>
        <dbReference type="EMBL" id="CAB4991826.1"/>
    </source>
</evidence>
<dbReference type="InterPro" id="IPR019243">
    <property type="entry name" value="DUF2202"/>
</dbReference>
<dbReference type="InterPro" id="IPR006311">
    <property type="entry name" value="TAT_signal"/>
</dbReference>
<dbReference type="EMBL" id="CAFBOM010000169">
    <property type="protein sequence ID" value="CAB4991826.1"/>
    <property type="molecule type" value="Genomic_DNA"/>
</dbReference>
<dbReference type="Gene3D" id="1.20.1260.10">
    <property type="match status" value="1"/>
</dbReference>
<accession>A0A6J7NFC6</accession>
<gene>
    <name evidence="2" type="ORF">UFOPK3957_01046</name>
</gene>
<proteinExistence type="predicted"/>
<reference evidence="2" key="1">
    <citation type="submission" date="2020-05" db="EMBL/GenBank/DDBJ databases">
        <authorList>
            <person name="Chiriac C."/>
            <person name="Salcher M."/>
            <person name="Ghai R."/>
            <person name="Kavagutti S V."/>
        </authorList>
    </citation>
    <scope>NUCLEOTIDE SEQUENCE</scope>
</reference>
<name>A0A6J7NFC6_9ZZZZ</name>
<sequence>MNTVRNQARRTLVGLAAAAVAIPLAVGAAPVAGAATSDATVTMLQGMASEEKLAHDVYTTLAETFSGSVFARIASSEAQHKSALLGVMSVRGIADPSAGLPVGDFASAKWENLYDSLVAKGKVSLKAAGGVGVTIEKLDISDLDLALAMKPASDITRVLQNIRSGSTRHLTSFQRVVSGYTR</sequence>
<evidence type="ECO:0000259" key="1">
    <source>
        <dbReference type="Pfam" id="PF09968"/>
    </source>
</evidence>
<dbReference type="Pfam" id="PF09968">
    <property type="entry name" value="DUF2202"/>
    <property type="match status" value="1"/>
</dbReference>
<protein>
    <submittedName>
        <fullName evidence="2">Unannotated protein</fullName>
    </submittedName>
</protein>